<dbReference type="PANTHER" id="PTHR12802">
    <property type="entry name" value="SWI/SNF COMPLEX-RELATED"/>
    <property type="match status" value="1"/>
</dbReference>
<feature type="compositionally biased region" description="Basic residues" evidence="6">
    <location>
        <begin position="11"/>
        <end position="24"/>
    </location>
</feature>
<dbReference type="PROSITE" id="PS50090">
    <property type="entry name" value="MYB_LIKE"/>
    <property type="match status" value="1"/>
</dbReference>
<dbReference type="Gene3D" id="1.10.10.60">
    <property type="entry name" value="Homeodomain-like"/>
    <property type="match status" value="1"/>
</dbReference>
<keyword evidence="1" id="KW-0217">Developmental protein</keyword>
<dbReference type="PROSITE" id="PS50934">
    <property type="entry name" value="SWIRM"/>
    <property type="match status" value="1"/>
</dbReference>
<dbReference type="GO" id="GO:0005634">
    <property type="term" value="C:nucleus"/>
    <property type="evidence" value="ECO:0007669"/>
    <property type="project" value="UniProtKB-ARBA"/>
</dbReference>
<evidence type="ECO:0000256" key="1">
    <source>
        <dbReference type="ARBA" id="ARBA00022473"/>
    </source>
</evidence>
<dbReference type="Pfam" id="PF00249">
    <property type="entry name" value="Myb_DNA-binding"/>
    <property type="match status" value="1"/>
</dbReference>
<comment type="caution">
    <text evidence="10">The sequence shown here is derived from an EMBL/GenBank/DDBJ whole genome shotgun (WGS) entry which is preliminary data.</text>
</comment>
<dbReference type="InterPro" id="IPR007526">
    <property type="entry name" value="SWIRM"/>
</dbReference>
<protein>
    <submittedName>
        <fullName evidence="10">Swi/snf complex subunit swi3c</fullName>
    </submittedName>
</protein>
<evidence type="ECO:0000256" key="4">
    <source>
        <dbReference type="ARBA" id="ARBA00023163"/>
    </source>
</evidence>
<dbReference type="CDD" id="cd00167">
    <property type="entry name" value="SANT"/>
    <property type="match status" value="1"/>
</dbReference>
<dbReference type="AlphaFoldDB" id="A0A830C381"/>
<feature type="compositionally biased region" description="Acidic residues" evidence="6">
    <location>
        <begin position="29"/>
        <end position="45"/>
    </location>
</feature>
<dbReference type="InterPro" id="IPR036388">
    <property type="entry name" value="WH-like_DNA-bd_sf"/>
</dbReference>
<dbReference type="InterPro" id="IPR032451">
    <property type="entry name" value="SMARCC_C"/>
</dbReference>
<keyword evidence="3" id="KW-0238">DNA-binding</keyword>
<evidence type="ECO:0000259" key="7">
    <source>
        <dbReference type="PROSITE" id="PS50090"/>
    </source>
</evidence>
<dbReference type="InterPro" id="IPR017884">
    <property type="entry name" value="SANT_dom"/>
</dbReference>
<feature type="compositionally biased region" description="Polar residues" evidence="6">
    <location>
        <begin position="459"/>
        <end position="468"/>
    </location>
</feature>
<evidence type="ECO:0000313" key="10">
    <source>
        <dbReference type="EMBL" id="GFP89835.1"/>
    </source>
</evidence>
<dbReference type="Proteomes" id="UP000653305">
    <property type="component" value="Unassembled WGS sequence"/>
</dbReference>
<feature type="compositionally biased region" description="Basic and acidic residues" evidence="6">
    <location>
        <begin position="469"/>
        <end position="487"/>
    </location>
</feature>
<feature type="domain" description="SANT" evidence="9">
    <location>
        <begin position="401"/>
        <end position="452"/>
    </location>
</feature>
<organism evidence="10 11">
    <name type="scientific">Phtheirospermum japonicum</name>
    <dbReference type="NCBI Taxonomy" id="374723"/>
    <lineage>
        <taxon>Eukaryota</taxon>
        <taxon>Viridiplantae</taxon>
        <taxon>Streptophyta</taxon>
        <taxon>Embryophyta</taxon>
        <taxon>Tracheophyta</taxon>
        <taxon>Spermatophyta</taxon>
        <taxon>Magnoliopsida</taxon>
        <taxon>eudicotyledons</taxon>
        <taxon>Gunneridae</taxon>
        <taxon>Pentapetalae</taxon>
        <taxon>asterids</taxon>
        <taxon>lamiids</taxon>
        <taxon>Lamiales</taxon>
        <taxon>Orobanchaceae</taxon>
        <taxon>Orobanchaceae incertae sedis</taxon>
        <taxon>Phtheirospermum</taxon>
    </lineage>
</organism>
<dbReference type="OrthoDB" id="118550at2759"/>
<feature type="region of interest" description="Disordered" evidence="6">
    <location>
        <begin position="1"/>
        <end position="63"/>
    </location>
</feature>
<dbReference type="Pfam" id="PF16495">
    <property type="entry name" value="SWIRM-assoc_1"/>
    <property type="match status" value="1"/>
</dbReference>
<accession>A0A830C381</accession>
<keyword evidence="4" id="KW-0804">Transcription</keyword>
<dbReference type="EMBL" id="BMAC01000201">
    <property type="protein sequence ID" value="GFP89835.1"/>
    <property type="molecule type" value="Genomic_DNA"/>
</dbReference>
<evidence type="ECO:0000313" key="11">
    <source>
        <dbReference type="Proteomes" id="UP000653305"/>
    </source>
</evidence>
<dbReference type="Gene3D" id="1.10.10.10">
    <property type="entry name" value="Winged helix-like DNA-binding domain superfamily/Winged helix DNA-binding domain"/>
    <property type="match status" value="1"/>
</dbReference>
<proteinExistence type="predicted"/>
<dbReference type="PANTHER" id="PTHR12802:SF61">
    <property type="entry name" value="SWI_SNF COMPLEX SUBUNIT SWI3C"/>
    <property type="match status" value="1"/>
</dbReference>
<feature type="domain" description="SWIRM" evidence="8">
    <location>
        <begin position="180"/>
        <end position="278"/>
    </location>
</feature>
<keyword evidence="5" id="KW-0539">Nucleus</keyword>
<feature type="domain" description="Myb-like" evidence="7">
    <location>
        <begin position="398"/>
        <end position="448"/>
    </location>
</feature>
<dbReference type="InterPro" id="IPR009057">
    <property type="entry name" value="Homeodomain-like_sf"/>
</dbReference>
<feature type="region of interest" description="Disordered" evidence="6">
    <location>
        <begin position="456"/>
        <end position="487"/>
    </location>
</feature>
<gene>
    <name evidence="10" type="ORF">PHJA_001127200</name>
</gene>
<evidence type="ECO:0000259" key="9">
    <source>
        <dbReference type="PROSITE" id="PS51293"/>
    </source>
</evidence>
<name>A0A830C381_9LAMI</name>
<dbReference type="Pfam" id="PF04433">
    <property type="entry name" value="SWIRM"/>
    <property type="match status" value="1"/>
</dbReference>
<dbReference type="SUPFAM" id="SSF46689">
    <property type="entry name" value="Homeodomain-like"/>
    <property type="match status" value="2"/>
</dbReference>
<dbReference type="PROSITE" id="PS51293">
    <property type="entry name" value="SANT"/>
    <property type="match status" value="1"/>
</dbReference>
<dbReference type="InterPro" id="IPR001005">
    <property type="entry name" value="SANT/Myb"/>
</dbReference>
<dbReference type="GO" id="GO:0003677">
    <property type="term" value="F:DNA binding"/>
    <property type="evidence" value="ECO:0007669"/>
    <property type="project" value="UniProtKB-KW"/>
</dbReference>
<evidence type="ECO:0000256" key="5">
    <source>
        <dbReference type="ARBA" id="ARBA00023242"/>
    </source>
</evidence>
<evidence type="ECO:0000256" key="2">
    <source>
        <dbReference type="ARBA" id="ARBA00023015"/>
    </source>
</evidence>
<sequence length="614" mass="67897">MPASSSEARARWRKRKREQRRKSKLKELENDDTFDDNEDDDDPDLDPPQNHLETEDDPHNSSRNQILRAKESEKLADGGLRISEFPIAVKRGVNRAHSSVFGIVAAERAARNGENGGQGQIGVAVLENISYGQLQALSAVPRDSAALLEETESGSLVIVPPRIIAGSGVPKRLGSAGRVHVVPVHSEWFSPNSVHRLERQVVPHFFSGKSTEHTPEKYMENRNFIVAKYMENPEKHLSVTDCQGLVSGIDIDDLTRIVRFLDHWGIINYCADPLKHEPHKDGTCLCEDSNGELRVPSAALKSIDSLIQFDKPKCRLKAVDAYPELACRREEDSDIDITIREQLSEQQCYFCSRRIATLYYQSQKEADVQLCLDCFNEGIFVAGHSSIDFLKVNSMNNYGDVDGDSWTDQETLLLLEGMQLHNENWNKIAEHVGSKSKAQCIVHFVRLPLDGAPLENIDIPSTSGSSNLRGHDDHERPDSKSNGFNEEKGDFESKFPFANSENPVMNLVAFLASTLGPRVAAACAHASLTSLCNNDGKEGSNNKAISLKVLKVPGAKMMTGTVTLSAEKVKAAAKDGLAAAAVKAKLFADHEEREIQRLSANIVNHQVFFLVLQG</sequence>
<reference evidence="10" key="1">
    <citation type="submission" date="2020-07" db="EMBL/GenBank/DDBJ databases">
        <title>Ethylene signaling mediates host invasion by parasitic plants.</title>
        <authorList>
            <person name="Yoshida S."/>
        </authorList>
    </citation>
    <scope>NUCLEOTIDE SEQUENCE</scope>
    <source>
        <strain evidence="10">Okayama</strain>
    </source>
</reference>
<evidence type="ECO:0000256" key="6">
    <source>
        <dbReference type="SAM" id="MobiDB-lite"/>
    </source>
</evidence>
<dbReference type="FunFam" id="1.10.10.10:FF:000020">
    <property type="entry name" value="SWI/SNF complex subunit SMARCC2 isoform c"/>
    <property type="match status" value="1"/>
</dbReference>
<evidence type="ECO:0000259" key="8">
    <source>
        <dbReference type="PROSITE" id="PS50934"/>
    </source>
</evidence>
<keyword evidence="2" id="KW-0805">Transcription regulation</keyword>
<evidence type="ECO:0000256" key="3">
    <source>
        <dbReference type="ARBA" id="ARBA00023125"/>
    </source>
</evidence>
<dbReference type="FunFam" id="1.10.10.60:FF:000014">
    <property type="entry name" value="SWI/SNF complex subunit SMARCC2 isoform C"/>
    <property type="match status" value="1"/>
</dbReference>
<keyword evidence="11" id="KW-1185">Reference proteome</keyword>
<dbReference type="SMART" id="SM00717">
    <property type="entry name" value="SANT"/>
    <property type="match status" value="1"/>
</dbReference>